<keyword evidence="7 8" id="KW-0961">Cell wall biogenesis/degradation</keyword>
<feature type="domain" description="Mur ligase C-terminal" evidence="9">
    <location>
        <begin position="327"/>
        <end position="446"/>
    </location>
</feature>
<comment type="pathway">
    <text evidence="2 7 8">Cell wall biogenesis; peptidoglycan biosynthesis.</text>
</comment>
<comment type="subcellular location">
    <subcellularLocation>
        <location evidence="1 7 8">Cytoplasm</location>
    </subcellularLocation>
</comment>
<feature type="binding site" evidence="7">
    <location>
        <begin position="131"/>
        <end position="137"/>
    </location>
    <ligand>
        <name>ATP</name>
        <dbReference type="ChEBI" id="CHEBI:30616"/>
    </ligand>
</feature>
<dbReference type="GO" id="GO:0071555">
    <property type="term" value="P:cell wall organization"/>
    <property type="evidence" value="ECO:0007669"/>
    <property type="project" value="UniProtKB-KW"/>
</dbReference>
<keyword evidence="3 7" id="KW-0963">Cytoplasm</keyword>
<evidence type="ECO:0000256" key="4">
    <source>
        <dbReference type="ARBA" id="ARBA00022598"/>
    </source>
</evidence>
<comment type="function">
    <text evidence="7 8">Cell wall formation. Catalyzes the addition of glutamate to the nucleotide precursor UDP-N-acetylmuramoyl-L-alanine (UMA).</text>
</comment>
<proteinExistence type="inferred from homology"/>
<dbReference type="OrthoDB" id="9809796at2"/>
<name>A0A2N0X7G2_9CORY</name>
<evidence type="ECO:0000259" key="10">
    <source>
        <dbReference type="Pfam" id="PF08245"/>
    </source>
</evidence>
<dbReference type="GO" id="GO:0008764">
    <property type="term" value="F:UDP-N-acetylmuramoylalanine-D-glutamate ligase activity"/>
    <property type="evidence" value="ECO:0007669"/>
    <property type="project" value="UniProtKB-UniRule"/>
</dbReference>
<comment type="similarity">
    <text evidence="7">Belongs to the MurCDEF family.</text>
</comment>
<dbReference type="Gene3D" id="3.90.190.20">
    <property type="entry name" value="Mur ligase, C-terminal domain"/>
    <property type="match status" value="1"/>
</dbReference>
<dbReference type="GO" id="GO:0005524">
    <property type="term" value="F:ATP binding"/>
    <property type="evidence" value="ECO:0007669"/>
    <property type="project" value="UniProtKB-UniRule"/>
</dbReference>
<dbReference type="PANTHER" id="PTHR43692:SF1">
    <property type="entry name" value="UDP-N-ACETYLMURAMOYLALANINE--D-GLUTAMATE LIGASE"/>
    <property type="match status" value="1"/>
</dbReference>
<dbReference type="AlphaFoldDB" id="A0A2N0X7G2"/>
<dbReference type="PANTHER" id="PTHR43692">
    <property type="entry name" value="UDP-N-ACETYLMURAMOYLALANINE--D-GLUTAMATE LIGASE"/>
    <property type="match status" value="1"/>
</dbReference>
<organism evidence="11 12">
    <name type="scientific">Corynebacterium mastitidis</name>
    <dbReference type="NCBI Taxonomy" id="161890"/>
    <lineage>
        <taxon>Bacteria</taxon>
        <taxon>Bacillati</taxon>
        <taxon>Actinomycetota</taxon>
        <taxon>Actinomycetes</taxon>
        <taxon>Mycobacteriales</taxon>
        <taxon>Corynebacteriaceae</taxon>
        <taxon>Corynebacterium</taxon>
    </lineage>
</organism>
<keyword evidence="4 7" id="KW-0436">Ligase</keyword>
<dbReference type="HAMAP" id="MF_00639">
    <property type="entry name" value="MurD"/>
    <property type="match status" value="1"/>
</dbReference>
<keyword evidence="7 8" id="KW-0573">Peptidoglycan synthesis</keyword>
<dbReference type="InterPro" id="IPR036615">
    <property type="entry name" value="Mur_ligase_C_dom_sf"/>
</dbReference>
<dbReference type="UniPathway" id="UPA00219"/>
<protein>
    <recommendedName>
        <fullName evidence="7 8">UDP-N-acetylmuramoylalanine--D-glutamate ligase</fullName>
        <ecNumber evidence="7 8">6.3.2.9</ecNumber>
    </recommendedName>
    <alternativeName>
        <fullName evidence="7">D-glutamic acid-adding enzyme</fullName>
    </alternativeName>
    <alternativeName>
        <fullName evidence="7">UDP-N-acetylmuramoyl-L-alanyl-D-glutamate synthetase</fullName>
    </alternativeName>
</protein>
<dbReference type="NCBIfam" id="TIGR01087">
    <property type="entry name" value="murD"/>
    <property type="match status" value="1"/>
</dbReference>
<keyword evidence="6 7" id="KW-0067">ATP-binding</keyword>
<evidence type="ECO:0000256" key="5">
    <source>
        <dbReference type="ARBA" id="ARBA00022741"/>
    </source>
</evidence>
<feature type="domain" description="Mur ligase central" evidence="10">
    <location>
        <begin position="129"/>
        <end position="235"/>
    </location>
</feature>
<comment type="catalytic activity">
    <reaction evidence="7 8">
        <text>UDP-N-acetyl-alpha-D-muramoyl-L-alanine + D-glutamate + ATP = UDP-N-acetyl-alpha-D-muramoyl-L-alanyl-D-glutamate + ADP + phosphate + H(+)</text>
        <dbReference type="Rhea" id="RHEA:16429"/>
        <dbReference type="ChEBI" id="CHEBI:15378"/>
        <dbReference type="ChEBI" id="CHEBI:29986"/>
        <dbReference type="ChEBI" id="CHEBI:30616"/>
        <dbReference type="ChEBI" id="CHEBI:43474"/>
        <dbReference type="ChEBI" id="CHEBI:83898"/>
        <dbReference type="ChEBI" id="CHEBI:83900"/>
        <dbReference type="ChEBI" id="CHEBI:456216"/>
        <dbReference type="EC" id="6.3.2.9"/>
    </reaction>
</comment>
<dbReference type="SUPFAM" id="SSF53244">
    <property type="entry name" value="MurD-like peptide ligases, peptide-binding domain"/>
    <property type="match status" value="1"/>
</dbReference>
<dbReference type="Pfam" id="PF08245">
    <property type="entry name" value="Mur_ligase_M"/>
    <property type="match status" value="1"/>
</dbReference>
<dbReference type="EMBL" id="PJAF01000014">
    <property type="protein sequence ID" value="PKF68640.1"/>
    <property type="molecule type" value="Genomic_DNA"/>
</dbReference>
<reference evidence="11 12" key="1">
    <citation type="submission" date="2017-12" db="EMBL/GenBank/DDBJ databases">
        <title>Corynebacterium mastitidis 16-1433 Genome.</title>
        <authorList>
            <person name="Gulvik C.A."/>
        </authorList>
    </citation>
    <scope>NUCLEOTIDE SEQUENCE [LARGE SCALE GENOMIC DNA]</scope>
    <source>
        <strain evidence="11 12">16-1433</strain>
    </source>
</reference>
<evidence type="ECO:0000256" key="3">
    <source>
        <dbReference type="ARBA" id="ARBA00022490"/>
    </source>
</evidence>
<evidence type="ECO:0000256" key="2">
    <source>
        <dbReference type="ARBA" id="ARBA00004752"/>
    </source>
</evidence>
<keyword evidence="5 7" id="KW-0547">Nucleotide-binding</keyword>
<evidence type="ECO:0000259" key="9">
    <source>
        <dbReference type="Pfam" id="PF02875"/>
    </source>
</evidence>
<dbReference type="InterPro" id="IPR036565">
    <property type="entry name" value="Mur-like_cat_sf"/>
</dbReference>
<dbReference type="InterPro" id="IPR013221">
    <property type="entry name" value="Mur_ligase_cen"/>
</dbReference>
<dbReference type="InterPro" id="IPR005762">
    <property type="entry name" value="MurD"/>
</dbReference>
<dbReference type="Proteomes" id="UP000233249">
    <property type="component" value="Unassembled WGS sequence"/>
</dbReference>
<dbReference type="SUPFAM" id="SSF51984">
    <property type="entry name" value="MurCD N-terminal domain"/>
    <property type="match status" value="1"/>
</dbReference>
<keyword evidence="7 8" id="KW-0133">Cell shape</keyword>
<dbReference type="RefSeq" id="WP_101173608.1">
    <property type="nucleotide sequence ID" value="NZ_JAKRKB010000004.1"/>
</dbReference>
<evidence type="ECO:0000313" key="11">
    <source>
        <dbReference type="EMBL" id="PKF68640.1"/>
    </source>
</evidence>
<gene>
    <name evidence="7" type="primary">murD</name>
    <name evidence="11" type="ORF">CXB45_05810</name>
</gene>
<keyword evidence="7 8" id="KW-0132">Cell division</keyword>
<evidence type="ECO:0000256" key="1">
    <source>
        <dbReference type="ARBA" id="ARBA00004496"/>
    </source>
</evidence>
<accession>A0A2N0X7G2</accession>
<evidence type="ECO:0000256" key="8">
    <source>
        <dbReference type="RuleBase" id="RU003664"/>
    </source>
</evidence>
<dbReference type="SUPFAM" id="SSF53623">
    <property type="entry name" value="MurD-like peptide ligases, catalytic domain"/>
    <property type="match status" value="1"/>
</dbReference>
<dbReference type="STRING" id="1121365.GCA_000375365_00233"/>
<dbReference type="GO" id="GO:0009252">
    <property type="term" value="P:peptidoglycan biosynthetic process"/>
    <property type="evidence" value="ECO:0007669"/>
    <property type="project" value="UniProtKB-UniRule"/>
</dbReference>
<dbReference type="InterPro" id="IPR004101">
    <property type="entry name" value="Mur_ligase_C"/>
</dbReference>
<dbReference type="Gene3D" id="3.40.1190.10">
    <property type="entry name" value="Mur-like, catalytic domain"/>
    <property type="match status" value="1"/>
</dbReference>
<dbReference type="GO" id="GO:0051301">
    <property type="term" value="P:cell division"/>
    <property type="evidence" value="ECO:0007669"/>
    <property type="project" value="UniProtKB-KW"/>
</dbReference>
<keyword evidence="7 8" id="KW-0131">Cell cycle</keyword>
<dbReference type="Gene3D" id="3.40.50.720">
    <property type="entry name" value="NAD(P)-binding Rossmann-like Domain"/>
    <property type="match status" value="1"/>
</dbReference>
<comment type="caution">
    <text evidence="11">The sequence shown here is derived from an EMBL/GenBank/DDBJ whole genome shotgun (WGS) entry which is preliminary data.</text>
</comment>
<evidence type="ECO:0000256" key="6">
    <source>
        <dbReference type="ARBA" id="ARBA00022840"/>
    </source>
</evidence>
<evidence type="ECO:0000313" key="12">
    <source>
        <dbReference type="Proteomes" id="UP000233249"/>
    </source>
</evidence>
<dbReference type="EC" id="6.3.2.9" evidence="7 8"/>
<dbReference type="Pfam" id="PF02875">
    <property type="entry name" value="Mur_ligase_C"/>
    <property type="match status" value="1"/>
</dbReference>
<evidence type="ECO:0000256" key="7">
    <source>
        <dbReference type="HAMAP-Rule" id="MF_00639"/>
    </source>
</evidence>
<dbReference type="GO" id="GO:0008360">
    <property type="term" value="P:regulation of cell shape"/>
    <property type="evidence" value="ECO:0007669"/>
    <property type="project" value="UniProtKB-KW"/>
</dbReference>
<dbReference type="GO" id="GO:0005737">
    <property type="term" value="C:cytoplasm"/>
    <property type="evidence" value="ECO:0007669"/>
    <property type="project" value="UniProtKB-SubCell"/>
</dbReference>
<sequence length="481" mass="49475">MSAAPEGAVPANPAPANPAPVNPVPGELAGPIAVAGAGVSGMATARMLDAIGVEYTLVDDRASHALDVATAISRLDHYALVVTSPGWNPEAELLAASRRRGIPVMGDVELAWRLDEAEVFGPRRTWLVVTGTNGKTTTTAMLAAMMQRGGHRAEAVGNIGTAVSDALHAQPRVDVLVAELSSFQLHWSQRLTPDAGVLLNLAEDHLDWHGSYEAYALAKAKALRGEVSVVGMDDAEVRRLVHDLGLGAAVVPFTLGAPDAGGLGVADGYLVDATGGEPVRLAPAEGIQPPGPAGVLDALAAAAIARSQGVSPEAIAEALGDFQVAGHRGQVVSEHGGVRWVDNSKATNPHAADAALAAENSVVWVAGGQLKGADVSDLVREHGHRMRAAIVLGQDRAIIARALERHAPRVPVHVVEEADPRAAMTRVAELAGNAARLGDVVLLAPAAASLDMYAGMGQRGDMFAAAALRVAARDSAEGASR</sequence>